<dbReference type="AlphaFoldDB" id="A0A2T3AMI1"/>
<feature type="compositionally biased region" description="Polar residues" evidence="1">
    <location>
        <begin position="40"/>
        <end position="50"/>
    </location>
</feature>
<reference evidence="2 3" key="1">
    <citation type="journal article" date="2018" name="Mycol. Prog.">
        <title>Coniella lustricola, a new species from submerged detritus.</title>
        <authorList>
            <person name="Raudabaugh D.B."/>
            <person name="Iturriaga T."/>
            <person name="Carver A."/>
            <person name="Mondo S."/>
            <person name="Pangilinan J."/>
            <person name="Lipzen A."/>
            <person name="He G."/>
            <person name="Amirebrahimi M."/>
            <person name="Grigoriev I.V."/>
            <person name="Miller A.N."/>
        </authorList>
    </citation>
    <scope>NUCLEOTIDE SEQUENCE [LARGE SCALE GENOMIC DNA]</scope>
    <source>
        <strain evidence="2 3">B22-T-1</strain>
    </source>
</reference>
<gene>
    <name evidence="2" type="ORF">BD289DRAFT_156241</name>
</gene>
<evidence type="ECO:0000313" key="3">
    <source>
        <dbReference type="Proteomes" id="UP000241462"/>
    </source>
</evidence>
<dbReference type="EMBL" id="KZ678374">
    <property type="protein sequence ID" value="PSS03623.1"/>
    <property type="molecule type" value="Genomic_DNA"/>
</dbReference>
<dbReference type="Proteomes" id="UP000241462">
    <property type="component" value="Unassembled WGS sequence"/>
</dbReference>
<protein>
    <submittedName>
        <fullName evidence="2">Uncharacterized protein</fullName>
    </submittedName>
</protein>
<organism evidence="2 3">
    <name type="scientific">Coniella lustricola</name>
    <dbReference type="NCBI Taxonomy" id="2025994"/>
    <lineage>
        <taxon>Eukaryota</taxon>
        <taxon>Fungi</taxon>
        <taxon>Dikarya</taxon>
        <taxon>Ascomycota</taxon>
        <taxon>Pezizomycotina</taxon>
        <taxon>Sordariomycetes</taxon>
        <taxon>Sordariomycetidae</taxon>
        <taxon>Diaporthales</taxon>
        <taxon>Schizoparmaceae</taxon>
        <taxon>Coniella</taxon>
    </lineage>
</organism>
<feature type="region of interest" description="Disordered" evidence="1">
    <location>
        <begin position="1"/>
        <end position="62"/>
    </location>
</feature>
<keyword evidence="3" id="KW-1185">Reference proteome</keyword>
<accession>A0A2T3AMI1</accession>
<dbReference type="InParanoid" id="A0A2T3AMI1"/>
<feature type="compositionally biased region" description="Acidic residues" evidence="1">
    <location>
        <begin position="9"/>
        <end position="31"/>
    </location>
</feature>
<proteinExistence type="predicted"/>
<dbReference type="STRING" id="2025994.A0A2T3AMI1"/>
<evidence type="ECO:0000256" key="1">
    <source>
        <dbReference type="SAM" id="MobiDB-lite"/>
    </source>
</evidence>
<sequence>MIQSAEDTQYFDEDQPMSDLSDTDDEQEDQQEALAPPFFSSETVASQNRSGGKITRAPNGFEQQLPLASTSYTRSHPRPKSSIHACFTGAYAQGFVAAQTSVIRTSPSPPRITEREVRLAAALGIFEQDVQQAVRSWLTVPYDSHRLRNFELQVDAEPGLQRWERDALKAVVRAYGRKEKKRPRDRLLRDPTTRKIVLAERMKTAFMGYDWRRVETIPTSAMLRVLATGQICCANGLQTDHAQRSSAFNPPLRP</sequence>
<dbReference type="OrthoDB" id="3638488at2759"/>
<name>A0A2T3AMI1_9PEZI</name>
<evidence type="ECO:0000313" key="2">
    <source>
        <dbReference type="EMBL" id="PSS03623.1"/>
    </source>
</evidence>